<dbReference type="InterPro" id="IPR036390">
    <property type="entry name" value="WH_DNA-bd_sf"/>
</dbReference>
<keyword evidence="4" id="KW-1185">Reference proteome</keyword>
<proteinExistence type="predicted"/>
<keyword evidence="1" id="KW-1133">Transmembrane helix</keyword>
<dbReference type="VEuPathDB" id="VectorBase:AMAM016173"/>
<sequence>TDTSPVTTSSVVNLLAGNGGGNSAIHHRRRRSITSSDDEILPATVVSAGCDKTTVGNGGCGDGKGGGTGGCCSSSSTTIRTVVDIEDLAIGASINNDVGEAGSSPTTLRSNGMCSAQFNCPAAGKQQCQSLIDRYREQASDGLEPVEYDKTGDQQQILRHMVLLILLLCSMFVGLSLSVWTLIMEGMSGIYVELTFLDAFLNFGQSIIVLAVFITDTGELLLPMMKFWRKVCWRIKVYRRVFYGSAFVDWLLEVGLAKDRTDATHYARRLIDGRVLRHINNVYHFHDRNLLYTFCERL</sequence>
<dbReference type="Pfam" id="PF00610">
    <property type="entry name" value="DEP"/>
    <property type="match status" value="1"/>
</dbReference>
<keyword evidence="1" id="KW-0472">Membrane</keyword>
<dbReference type="InterPro" id="IPR036388">
    <property type="entry name" value="WH-like_DNA-bd_sf"/>
</dbReference>
<dbReference type="Proteomes" id="UP000075901">
    <property type="component" value="Unassembled WGS sequence"/>
</dbReference>
<protein>
    <recommendedName>
        <fullName evidence="2">DEP domain-containing protein</fullName>
    </recommendedName>
</protein>
<name>A0A182SYT2_9DIPT</name>
<keyword evidence="1" id="KW-0812">Transmembrane</keyword>
<dbReference type="PANTHER" id="PTHR22829">
    <property type="entry name" value="DEP DOMAIN PROTEIN"/>
    <property type="match status" value="1"/>
</dbReference>
<dbReference type="EnsemblMetazoa" id="AMAM016173-RA">
    <property type="protein sequence ID" value="AMAM016173-PA"/>
    <property type="gene ID" value="AMAM016173"/>
</dbReference>
<dbReference type="Gene3D" id="1.10.10.10">
    <property type="entry name" value="Winged helix-like DNA-binding domain superfamily/Winged helix DNA-binding domain"/>
    <property type="match status" value="1"/>
</dbReference>
<evidence type="ECO:0000313" key="3">
    <source>
        <dbReference type="EnsemblMetazoa" id="AMAM016173-PA"/>
    </source>
</evidence>
<dbReference type="SMART" id="SM00049">
    <property type="entry name" value="DEP"/>
    <property type="match status" value="1"/>
</dbReference>
<reference evidence="3" key="2">
    <citation type="submission" date="2020-05" db="UniProtKB">
        <authorList>
            <consortium name="EnsemblMetazoa"/>
        </authorList>
    </citation>
    <scope>IDENTIFICATION</scope>
    <source>
        <strain evidence="3">maculatus3</strain>
    </source>
</reference>
<evidence type="ECO:0000256" key="1">
    <source>
        <dbReference type="SAM" id="Phobius"/>
    </source>
</evidence>
<dbReference type="PROSITE" id="PS50186">
    <property type="entry name" value="DEP"/>
    <property type="match status" value="1"/>
</dbReference>
<dbReference type="SUPFAM" id="SSF46785">
    <property type="entry name" value="Winged helix' DNA-binding domain"/>
    <property type="match status" value="1"/>
</dbReference>
<evidence type="ECO:0000313" key="4">
    <source>
        <dbReference type="Proteomes" id="UP000075901"/>
    </source>
</evidence>
<organism evidence="3 4">
    <name type="scientific">Anopheles maculatus</name>
    <dbReference type="NCBI Taxonomy" id="74869"/>
    <lineage>
        <taxon>Eukaryota</taxon>
        <taxon>Metazoa</taxon>
        <taxon>Ecdysozoa</taxon>
        <taxon>Arthropoda</taxon>
        <taxon>Hexapoda</taxon>
        <taxon>Insecta</taxon>
        <taxon>Pterygota</taxon>
        <taxon>Neoptera</taxon>
        <taxon>Endopterygota</taxon>
        <taxon>Diptera</taxon>
        <taxon>Nematocera</taxon>
        <taxon>Culicoidea</taxon>
        <taxon>Culicidae</taxon>
        <taxon>Anophelinae</taxon>
        <taxon>Anopheles</taxon>
        <taxon>Anopheles maculatus group</taxon>
    </lineage>
</organism>
<feature type="transmembrane region" description="Helical" evidence="1">
    <location>
        <begin position="162"/>
        <end position="183"/>
    </location>
</feature>
<feature type="domain" description="DEP" evidence="2">
    <location>
        <begin position="237"/>
        <end position="296"/>
    </location>
</feature>
<dbReference type="AlphaFoldDB" id="A0A182SYT2"/>
<dbReference type="GO" id="GO:0035556">
    <property type="term" value="P:intracellular signal transduction"/>
    <property type="evidence" value="ECO:0007669"/>
    <property type="project" value="InterPro"/>
</dbReference>
<dbReference type="PANTHER" id="PTHR22829:SF5">
    <property type="entry name" value="INTEGRAL MEMBRANE PROTEIN GPR155"/>
    <property type="match status" value="1"/>
</dbReference>
<reference evidence="4" key="1">
    <citation type="submission" date="2013-09" db="EMBL/GenBank/DDBJ databases">
        <title>The Genome Sequence of Anopheles maculatus species B.</title>
        <authorList>
            <consortium name="The Broad Institute Genomics Platform"/>
            <person name="Neafsey D.E."/>
            <person name="Besansky N."/>
            <person name="Howell P."/>
            <person name="Walton C."/>
            <person name="Young S.K."/>
            <person name="Zeng Q."/>
            <person name="Gargeya S."/>
            <person name="Fitzgerald M."/>
            <person name="Haas B."/>
            <person name="Abouelleil A."/>
            <person name="Allen A.W."/>
            <person name="Alvarado L."/>
            <person name="Arachchi H.M."/>
            <person name="Berlin A.M."/>
            <person name="Chapman S.B."/>
            <person name="Gainer-Dewar J."/>
            <person name="Goldberg J."/>
            <person name="Griggs A."/>
            <person name="Gujja S."/>
            <person name="Hansen M."/>
            <person name="Howarth C."/>
            <person name="Imamovic A."/>
            <person name="Ireland A."/>
            <person name="Larimer J."/>
            <person name="McCowan C."/>
            <person name="Murphy C."/>
            <person name="Pearson M."/>
            <person name="Poon T.W."/>
            <person name="Priest M."/>
            <person name="Roberts A."/>
            <person name="Saif S."/>
            <person name="Shea T."/>
            <person name="Sisk P."/>
            <person name="Sykes S."/>
            <person name="Wortman J."/>
            <person name="Nusbaum C."/>
            <person name="Birren B."/>
        </authorList>
    </citation>
    <scope>NUCLEOTIDE SEQUENCE [LARGE SCALE GENOMIC DNA]</scope>
    <source>
        <strain evidence="4">maculatus3</strain>
    </source>
</reference>
<evidence type="ECO:0000259" key="2">
    <source>
        <dbReference type="PROSITE" id="PS50186"/>
    </source>
</evidence>
<dbReference type="GO" id="GO:0030514">
    <property type="term" value="P:negative regulation of BMP signaling pathway"/>
    <property type="evidence" value="ECO:0007669"/>
    <property type="project" value="TreeGrafter"/>
</dbReference>
<dbReference type="InterPro" id="IPR051832">
    <property type="entry name" value="mTOR-Rac_regulators"/>
</dbReference>
<accession>A0A182SYT2</accession>
<dbReference type="InterPro" id="IPR000591">
    <property type="entry name" value="DEP_dom"/>
</dbReference>
<feature type="transmembrane region" description="Helical" evidence="1">
    <location>
        <begin position="203"/>
        <end position="222"/>
    </location>
</feature>